<dbReference type="InterPro" id="IPR009057">
    <property type="entry name" value="Homeodomain-like_sf"/>
</dbReference>
<dbReference type="RefSeq" id="WP_109249650.1">
    <property type="nucleotide sequence ID" value="NZ_QCXQ01000001.1"/>
</dbReference>
<dbReference type="Pfam" id="PF00440">
    <property type="entry name" value="TetR_N"/>
    <property type="match status" value="1"/>
</dbReference>
<dbReference type="Proteomes" id="UP000245080">
    <property type="component" value="Unassembled WGS sequence"/>
</dbReference>
<dbReference type="InterPro" id="IPR001647">
    <property type="entry name" value="HTH_TetR"/>
</dbReference>
<dbReference type="AlphaFoldDB" id="A0A2V1N121"/>
<gene>
    <name evidence="4" type="ORF">DCM90_01815</name>
</gene>
<keyword evidence="1 2" id="KW-0238">DNA-binding</keyword>
<sequence length="210" mass="24479">MNALDARVTKTREKLTAALIDLMNEAPLEKISVQKLTTRAHVTRGTFYLHYQDKNDFIQQLMSRTLDEWLESARVRANLVATDPVKWQMTASGEIERFSLIRALQFVAERRDLFLLLIRNEHFFQFRKQLSERLTLGVKQFYQQLQSEIGELTVPIDLQAAFLTSAFRGITSHWLEVNTMYAPHFVDEAFQSLTHRELTQLIVADWFSAD</sequence>
<dbReference type="SUPFAM" id="SSF46689">
    <property type="entry name" value="Homeodomain-like"/>
    <property type="match status" value="1"/>
</dbReference>
<dbReference type="Gene3D" id="1.10.357.10">
    <property type="entry name" value="Tetracycline Repressor, domain 2"/>
    <property type="match status" value="1"/>
</dbReference>
<dbReference type="InterPro" id="IPR050624">
    <property type="entry name" value="HTH-type_Tx_Regulator"/>
</dbReference>
<evidence type="ECO:0000313" key="4">
    <source>
        <dbReference type="EMBL" id="PWG00937.1"/>
    </source>
</evidence>
<accession>A0A2V1N121</accession>
<dbReference type="PANTHER" id="PTHR43479">
    <property type="entry name" value="ACREF/ENVCD OPERON REPRESSOR-RELATED"/>
    <property type="match status" value="1"/>
</dbReference>
<dbReference type="GO" id="GO:0003677">
    <property type="term" value="F:DNA binding"/>
    <property type="evidence" value="ECO:0007669"/>
    <property type="project" value="UniProtKB-UniRule"/>
</dbReference>
<feature type="DNA-binding region" description="H-T-H motif" evidence="2">
    <location>
        <begin position="32"/>
        <end position="51"/>
    </location>
</feature>
<organism evidence="4 5">
    <name type="scientific">Levilactobacillus bambusae</name>
    <dbReference type="NCBI Taxonomy" id="2024736"/>
    <lineage>
        <taxon>Bacteria</taxon>
        <taxon>Bacillati</taxon>
        <taxon>Bacillota</taxon>
        <taxon>Bacilli</taxon>
        <taxon>Lactobacillales</taxon>
        <taxon>Lactobacillaceae</taxon>
        <taxon>Levilactobacillus</taxon>
    </lineage>
</organism>
<proteinExistence type="predicted"/>
<evidence type="ECO:0000256" key="1">
    <source>
        <dbReference type="ARBA" id="ARBA00023125"/>
    </source>
</evidence>
<protein>
    <recommendedName>
        <fullName evidence="3">HTH tetR-type domain-containing protein</fullName>
    </recommendedName>
</protein>
<feature type="domain" description="HTH tetR-type" evidence="3">
    <location>
        <begin position="9"/>
        <end position="69"/>
    </location>
</feature>
<comment type="caution">
    <text evidence="4">The sequence shown here is derived from an EMBL/GenBank/DDBJ whole genome shotgun (WGS) entry which is preliminary data.</text>
</comment>
<evidence type="ECO:0000313" key="5">
    <source>
        <dbReference type="Proteomes" id="UP000245080"/>
    </source>
</evidence>
<reference evidence="4 5" key="1">
    <citation type="journal article" date="2018" name="Int. J. Syst. Evol. Microbiol.">
        <title>Lactobacillus bambusae sp. nov., isolated from a traditional fermented Ma-bamboo shoots of Taiwan.</title>
        <authorList>
            <person name="Wang L.-T."/>
        </authorList>
    </citation>
    <scope>NUCLEOTIDE SEQUENCE [LARGE SCALE GENOMIC DNA]</scope>
    <source>
        <strain evidence="4 5">BS-W1</strain>
    </source>
</reference>
<dbReference type="EMBL" id="QCXQ01000001">
    <property type="protein sequence ID" value="PWG00937.1"/>
    <property type="molecule type" value="Genomic_DNA"/>
</dbReference>
<keyword evidence="5" id="KW-1185">Reference proteome</keyword>
<name>A0A2V1N121_9LACO</name>
<dbReference type="OrthoDB" id="9810250at2"/>
<dbReference type="PROSITE" id="PS50977">
    <property type="entry name" value="HTH_TETR_2"/>
    <property type="match status" value="1"/>
</dbReference>
<dbReference type="PANTHER" id="PTHR43479:SF7">
    <property type="entry name" value="TETR-FAMILY TRANSCRIPTIONAL REGULATOR"/>
    <property type="match status" value="1"/>
</dbReference>
<evidence type="ECO:0000259" key="3">
    <source>
        <dbReference type="PROSITE" id="PS50977"/>
    </source>
</evidence>
<evidence type="ECO:0000256" key="2">
    <source>
        <dbReference type="PROSITE-ProRule" id="PRU00335"/>
    </source>
</evidence>